<gene>
    <name evidence="9" type="ORF">ARALYDRAFT_351685</name>
</gene>
<evidence type="ECO:0000256" key="3">
    <source>
        <dbReference type="ARBA" id="ARBA00022884"/>
    </source>
</evidence>
<organism evidence="10">
    <name type="scientific">Arabidopsis lyrata subsp. lyrata</name>
    <name type="common">Lyre-leaved rock-cress</name>
    <dbReference type="NCBI Taxonomy" id="81972"/>
    <lineage>
        <taxon>Eukaryota</taxon>
        <taxon>Viridiplantae</taxon>
        <taxon>Streptophyta</taxon>
        <taxon>Embryophyta</taxon>
        <taxon>Tracheophyta</taxon>
        <taxon>Spermatophyta</taxon>
        <taxon>Magnoliopsida</taxon>
        <taxon>eudicotyledons</taxon>
        <taxon>Gunneridae</taxon>
        <taxon>Pentapetalae</taxon>
        <taxon>rosids</taxon>
        <taxon>malvids</taxon>
        <taxon>Brassicales</taxon>
        <taxon>Brassicaceae</taxon>
        <taxon>Camelineae</taxon>
        <taxon>Arabidopsis</taxon>
    </lineage>
</organism>
<dbReference type="PANTHER" id="PTHR14068">
    <property type="entry name" value="EUKARYOTIC TRANSLATION INITIATION FACTOR 3 EIF3 -RELATED"/>
    <property type="match status" value="1"/>
</dbReference>
<evidence type="ECO:0000256" key="6">
    <source>
        <dbReference type="SAM" id="MobiDB-lite"/>
    </source>
</evidence>
<evidence type="ECO:0000256" key="5">
    <source>
        <dbReference type="HAMAP-Rule" id="MF_03001"/>
    </source>
</evidence>
<dbReference type="Pfam" id="PF08662">
    <property type="entry name" value="eIF2A"/>
    <property type="match status" value="1"/>
</dbReference>
<reference evidence="10" key="1">
    <citation type="journal article" date="2011" name="Nat. Genet.">
        <title>The Arabidopsis lyrata genome sequence and the basis of rapid genome size change.</title>
        <authorList>
            <person name="Hu T.T."/>
            <person name="Pattyn P."/>
            <person name="Bakker E.G."/>
            <person name="Cao J."/>
            <person name="Cheng J.-F."/>
            <person name="Clark R.M."/>
            <person name="Fahlgren N."/>
            <person name="Fawcett J.A."/>
            <person name="Grimwood J."/>
            <person name="Gundlach H."/>
            <person name="Haberer G."/>
            <person name="Hollister J.D."/>
            <person name="Ossowski S."/>
            <person name="Ottilar R.P."/>
            <person name="Salamov A.A."/>
            <person name="Schneeberger K."/>
            <person name="Spannagl M."/>
            <person name="Wang X."/>
            <person name="Yang L."/>
            <person name="Nasrallah M.E."/>
            <person name="Bergelson J."/>
            <person name="Carrington J.C."/>
            <person name="Gaut B.S."/>
            <person name="Schmutz J."/>
            <person name="Mayer K.F.X."/>
            <person name="Van de Peer Y."/>
            <person name="Grigoriev I.V."/>
            <person name="Nordborg M."/>
            <person name="Weigel D."/>
            <person name="Guo Y.-L."/>
        </authorList>
    </citation>
    <scope>NUCLEOTIDE SEQUENCE [LARGE SCALE GENOMIC DNA]</scope>
    <source>
        <strain evidence="10">cv. MN47</strain>
    </source>
</reference>
<feature type="region of interest" description="Disordered" evidence="6">
    <location>
        <begin position="955"/>
        <end position="985"/>
    </location>
</feature>
<evidence type="ECO:0000259" key="7">
    <source>
        <dbReference type="Pfam" id="PF08662"/>
    </source>
</evidence>
<dbReference type="HAMAP" id="MF_03001">
    <property type="entry name" value="eIF3b"/>
    <property type="match status" value="1"/>
</dbReference>
<dbReference type="SUPFAM" id="SSF82171">
    <property type="entry name" value="DPP6 N-terminal domain-like"/>
    <property type="match status" value="1"/>
</dbReference>
<dbReference type="Pfam" id="PF20435">
    <property type="entry name" value="ASY3-like"/>
    <property type="match status" value="2"/>
</dbReference>
<dbReference type="AlphaFoldDB" id="D7M5E3"/>
<accession>D7M5E3</accession>
<protein>
    <recommendedName>
        <fullName evidence="5">Eukaryotic translation initiation factor 3 subunit B</fullName>
        <shortName evidence="5">eIF3b</shortName>
    </recommendedName>
    <alternativeName>
        <fullName evidence="5">eIF-3-eta</fullName>
    </alternativeName>
    <alternativeName>
        <fullName evidence="5">eIF3 p110</fullName>
    </alternativeName>
</protein>
<dbReference type="EMBL" id="GL348718">
    <property type="protein sequence ID" value="EFH50586.1"/>
    <property type="molecule type" value="Genomic_DNA"/>
</dbReference>
<keyword evidence="2 5" id="KW-0396">Initiation factor</keyword>
<comment type="similarity">
    <text evidence="5">Belongs to the eIF-3 subunit B family.</text>
</comment>
<dbReference type="eggNOG" id="KOG2314">
    <property type="taxonomic scope" value="Eukaryota"/>
</dbReference>
<dbReference type="FunFam" id="2.130.10.10:FF:000260">
    <property type="entry name" value="Eukaryotic translation initiation factor 3 subunit B"/>
    <property type="match status" value="1"/>
</dbReference>
<dbReference type="Proteomes" id="UP000008694">
    <property type="component" value="Unassembled WGS sequence"/>
</dbReference>
<feature type="domain" description="Meiosis-specific protein ASY3-like coiled-coil" evidence="8">
    <location>
        <begin position="964"/>
        <end position="1037"/>
    </location>
</feature>
<evidence type="ECO:0000256" key="2">
    <source>
        <dbReference type="ARBA" id="ARBA00022540"/>
    </source>
</evidence>
<sequence length="1247" mass="143661">MCQNQCEESLSRDVRMIVFPKDRRGHLMVLCLSSKQVVELQICFRKSLKSLSFNCHVSIWRKWNRSSWTWQWTHYKTTKSLRHTIELASRVHEGTKKDCLYLDVELGTFKFRTYVPGLVIRSGPDTEVYWNDARQKKPEPVHKRPLPSSELMMFSSYAVVAESYVQWSPLGTYLVTLHKQGAAVWGGTDTFTRLMRYQHSMVKLVDFSPGERYLVTYHSQEPSNPRDASKVEIKVFDVRTGRMMRDFKGSADEFSIGGPGGVAGASWPVFRWAGGKDDRYFAKLSKNTISVYETETFSLIDKTSMKGGGNQPAKVALVQIPSKVELRQKNLFSVSDCKMYWQSSGEYLAVKVDRYTKTKKSTYSGFELFRIKERDIPIEVLELDNKNDKIIAFAWEPKGHRFAVIHGDQPRPDVSFYSMKTAQNTGRVSKLATLKAKQANALFWSPTGKYIILAGLKGFNGQLEFFNVDELETMATSEHFMATDIEWDPTGRYVATAVTSVHEMENGFTMWSFNGNLVYRILKDHFFQLAWRPRPPSFLTAEKEEEIAKNLKKYSKKYEAEDQDVSLLLSEQDREKRRALKEEWEKWVMQWKSLHEEEKLARKNLRDGEVSDVEEDEYEAKEVEFEDLIDVTEEIVQESIDSSVFALQNMEEVADPVNSVTLTLHDDKQCALWDCMRVHADGSRYCCIPHMDFALAERTIQRPHNMANVRSFIQLDKLVIPKLVNHLRNPALGITGISNLQHLNVLNASPLDQHIRFPTDLDEREEFNIWVFIWRFVPNRQLWRQGNDTRRGNYVRTRFYRLFPAVGGTSWRLFRYTINSNTVALYAMEYCKSLAHPPPVVGVYYRRTCVNASDGVEYLNSATVTDLHSSKNKTEQNEMHSEFLANKGVQHHTPARDLMAYSDGMISPELLSVRNKSPNENPNWISDPERMVNSGNEKSIRISGLRSRPWDEIRNAANKRKTPPCSHELHPKSKARKQKPDAERAAKRELLRGVSKNVYKQKRPSSIFMEKSVVLPDFEFQSPVFRYEAPISSPSPSFTKRTSKETTCQARRFPDFSGKTRDYYFGREFSGDDLGDSDMLAYYNSLEEREAASANLKDNGHVVISPSSLISKVIHITPSSQHSEMDEEEVFGRAVALFIMAFQKFEKKLKLAAEKKCSEIIASVSEEIHLEGKEDELPRQNSRKDTKNSLIVSTSLNSRGHQILKHLEGTIKTKLDNASKRIEYVNNCAKRLKRDLKKSVREYLMED</sequence>
<dbReference type="Gene3D" id="2.130.10.10">
    <property type="entry name" value="YVTN repeat-like/Quinoprotein amine dehydrogenase"/>
    <property type="match status" value="2"/>
</dbReference>
<proteinExistence type="inferred from homology"/>
<comment type="subcellular location">
    <subcellularLocation>
        <location evidence="5">Cytoplasm</location>
    </subcellularLocation>
</comment>
<comment type="subunit">
    <text evidence="5">Component of the eukaryotic translation initiation factor 3 (eIF-3) complex.</text>
</comment>
<dbReference type="GO" id="GO:0003723">
    <property type="term" value="F:RNA binding"/>
    <property type="evidence" value="ECO:0007669"/>
    <property type="project" value="UniProtKB-UniRule"/>
</dbReference>
<keyword evidence="4 5" id="KW-0648">Protein biosynthesis</keyword>
<dbReference type="GO" id="GO:0001732">
    <property type="term" value="P:formation of cytoplasmic translation initiation complex"/>
    <property type="evidence" value="ECO:0007669"/>
    <property type="project" value="UniProtKB-UniRule"/>
</dbReference>
<keyword evidence="1 5" id="KW-0963">Cytoplasm</keyword>
<dbReference type="PANTHER" id="PTHR14068:SF0">
    <property type="entry name" value="EUKARYOTIC TRANSLATION INITIATION FACTOR 3 SUBUNIT B"/>
    <property type="match status" value="1"/>
</dbReference>
<evidence type="ECO:0000256" key="1">
    <source>
        <dbReference type="ARBA" id="ARBA00022490"/>
    </source>
</evidence>
<evidence type="ECO:0000256" key="4">
    <source>
        <dbReference type="ARBA" id="ARBA00022917"/>
    </source>
</evidence>
<dbReference type="STRING" id="81972.D7M5E3"/>
<feature type="domain" description="Translation initiation factor beta propellor-like" evidence="7">
    <location>
        <begin position="329"/>
        <end position="529"/>
    </location>
</feature>
<keyword evidence="3 5" id="KW-0694">RNA-binding</keyword>
<evidence type="ECO:0000259" key="8">
    <source>
        <dbReference type="Pfam" id="PF20435"/>
    </source>
</evidence>
<dbReference type="GO" id="GO:0016282">
    <property type="term" value="C:eukaryotic 43S preinitiation complex"/>
    <property type="evidence" value="ECO:0007669"/>
    <property type="project" value="UniProtKB-UniRule"/>
</dbReference>
<dbReference type="GO" id="GO:0005852">
    <property type="term" value="C:eukaryotic translation initiation factor 3 complex"/>
    <property type="evidence" value="ECO:0007669"/>
    <property type="project" value="UniProtKB-UniRule"/>
</dbReference>
<dbReference type="HOGENOM" id="CLU_266133_0_0_1"/>
<dbReference type="GO" id="GO:0003743">
    <property type="term" value="F:translation initiation factor activity"/>
    <property type="evidence" value="ECO:0007669"/>
    <property type="project" value="UniProtKB-UniRule"/>
</dbReference>
<name>D7M5E3_ARALL</name>
<dbReference type="InterPro" id="IPR015943">
    <property type="entry name" value="WD40/YVTN_repeat-like_dom_sf"/>
</dbReference>
<feature type="domain" description="Meiosis-specific protein ASY3-like coiled-coil" evidence="8">
    <location>
        <begin position="1093"/>
        <end position="1172"/>
    </location>
</feature>
<dbReference type="InterPro" id="IPR013979">
    <property type="entry name" value="TIF_beta_prop-like"/>
</dbReference>
<evidence type="ECO:0000313" key="9">
    <source>
        <dbReference type="EMBL" id="EFH50586.1"/>
    </source>
</evidence>
<dbReference type="GO" id="GO:0031369">
    <property type="term" value="F:translation initiation factor binding"/>
    <property type="evidence" value="ECO:0007669"/>
    <property type="project" value="InterPro"/>
</dbReference>
<dbReference type="InterPro" id="IPR046845">
    <property type="entry name" value="ASY3-like_CC"/>
</dbReference>
<keyword evidence="10" id="KW-1185">Reference proteome</keyword>
<dbReference type="GO" id="GO:0033290">
    <property type="term" value="C:eukaryotic 48S preinitiation complex"/>
    <property type="evidence" value="ECO:0007669"/>
    <property type="project" value="UniProtKB-UniRule"/>
</dbReference>
<evidence type="ECO:0000313" key="10">
    <source>
        <dbReference type="Proteomes" id="UP000008694"/>
    </source>
</evidence>
<dbReference type="Gramene" id="fgenesh1_pg.C_scaffold_6002278">
    <property type="protein sequence ID" value="fgenesh1_pg.C_scaffold_6002278"/>
    <property type="gene ID" value="fgenesh1_pg.C_scaffold_6002278"/>
</dbReference>
<dbReference type="InterPro" id="IPR011400">
    <property type="entry name" value="EIF3B"/>
</dbReference>
<comment type="function">
    <text evidence="5">RNA-binding component of the eukaryotic translation initiation factor 3 (eIF-3) complex, which is involved in protein synthesis of a specialized repertoire of mRNAs and, together with other initiation factors, stimulates binding of mRNA and methionyl-tRNAi to the 40S ribosome. The eIF-3 complex specifically targets and initiates translation of a subset of mRNAs involved in cell proliferation.</text>
</comment>
<dbReference type="FunFam" id="2.130.10.10:FF:000286">
    <property type="entry name" value="Eukaryotic translation initiation factor 3 subunit B"/>
    <property type="match status" value="1"/>
</dbReference>